<gene>
    <name evidence="1" type="ORF">N7460_001957</name>
</gene>
<protein>
    <submittedName>
        <fullName evidence="1">Uncharacterized protein</fullName>
    </submittedName>
</protein>
<keyword evidence="2" id="KW-1185">Reference proteome</keyword>
<dbReference type="EMBL" id="JAQJZL010000002">
    <property type="protein sequence ID" value="KAJ6051423.1"/>
    <property type="molecule type" value="Genomic_DNA"/>
</dbReference>
<reference evidence="1" key="2">
    <citation type="submission" date="2023-01" db="EMBL/GenBank/DDBJ databases">
        <authorList>
            <person name="Petersen C."/>
        </authorList>
    </citation>
    <scope>NUCLEOTIDE SEQUENCE</scope>
    <source>
        <strain evidence="1">IBT 15450</strain>
    </source>
</reference>
<sequence length="177" mass="19804">MGSCGGLPPIPSSQVGVPVRDILRFLSAGHVSSRVASQQVEIGTFLFLFAPDFRVDNPGIWHIFLECHFRSTTHVAPRRFEFGYTPAIGLPADHRRIWGYHDDPCLTMRINLAETPWAHGNGNGTNVSSSGLSECAPGCPEWSQFYFPWGCFSSEAIVRFSRTDISFAEFPQTRQRR</sequence>
<dbReference type="Proteomes" id="UP001219568">
    <property type="component" value="Unassembled WGS sequence"/>
</dbReference>
<evidence type="ECO:0000313" key="2">
    <source>
        <dbReference type="Proteomes" id="UP001219568"/>
    </source>
</evidence>
<comment type="caution">
    <text evidence="1">The sequence shown here is derived from an EMBL/GenBank/DDBJ whole genome shotgun (WGS) entry which is preliminary data.</text>
</comment>
<dbReference type="AlphaFoldDB" id="A0AAD6IIZ2"/>
<proteinExistence type="predicted"/>
<reference evidence="1" key="1">
    <citation type="journal article" date="2023" name="IMA Fungus">
        <title>Comparative genomic study of the Penicillium genus elucidates a diverse pangenome and 15 lateral gene transfer events.</title>
        <authorList>
            <person name="Petersen C."/>
            <person name="Sorensen T."/>
            <person name="Nielsen M.R."/>
            <person name="Sondergaard T.E."/>
            <person name="Sorensen J.L."/>
            <person name="Fitzpatrick D.A."/>
            <person name="Frisvad J.C."/>
            <person name="Nielsen K.L."/>
        </authorList>
    </citation>
    <scope>NUCLEOTIDE SEQUENCE</scope>
    <source>
        <strain evidence="1">IBT 15450</strain>
    </source>
</reference>
<evidence type="ECO:0000313" key="1">
    <source>
        <dbReference type="EMBL" id="KAJ6051423.1"/>
    </source>
</evidence>
<accession>A0AAD6IIZ2</accession>
<name>A0AAD6IIZ2_PENCN</name>
<organism evidence="1 2">
    <name type="scientific">Penicillium canescens</name>
    <dbReference type="NCBI Taxonomy" id="5083"/>
    <lineage>
        <taxon>Eukaryota</taxon>
        <taxon>Fungi</taxon>
        <taxon>Dikarya</taxon>
        <taxon>Ascomycota</taxon>
        <taxon>Pezizomycotina</taxon>
        <taxon>Eurotiomycetes</taxon>
        <taxon>Eurotiomycetidae</taxon>
        <taxon>Eurotiales</taxon>
        <taxon>Aspergillaceae</taxon>
        <taxon>Penicillium</taxon>
    </lineage>
</organism>